<feature type="domain" description="Chaplin" evidence="6">
    <location>
        <begin position="227"/>
        <end position="267"/>
    </location>
</feature>
<feature type="domain" description="Chaplin" evidence="6">
    <location>
        <begin position="168"/>
        <end position="208"/>
    </location>
</feature>
<dbReference type="Proteomes" id="UP000000851">
    <property type="component" value="Chromosome"/>
</dbReference>
<proteinExistence type="predicted"/>
<keyword evidence="8" id="KW-1185">Reference proteome</keyword>
<keyword evidence="5" id="KW-0812">Transmembrane</keyword>
<dbReference type="EMBL" id="CP001700">
    <property type="protein sequence ID" value="ACU74091.1"/>
    <property type="molecule type" value="Genomic_DNA"/>
</dbReference>
<dbReference type="RefSeq" id="WP_015793820.1">
    <property type="nucleotide sequence ID" value="NC_013131.1"/>
</dbReference>
<keyword evidence="3" id="KW-0034">Amyloid</keyword>
<evidence type="ECO:0000256" key="4">
    <source>
        <dbReference type="SAM" id="MobiDB-lite"/>
    </source>
</evidence>
<dbReference type="GO" id="GO:0007155">
    <property type="term" value="P:cell adhesion"/>
    <property type="evidence" value="ECO:0007669"/>
    <property type="project" value="UniProtKB-KW"/>
</dbReference>
<organism evidence="7 8">
    <name type="scientific">Catenulispora acidiphila (strain DSM 44928 / JCM 14897 / NBRC 102108 / NRRL B-24433 / ID139908)</name>
    <dbReference type="NCBI Taxonomy" id="479433"/>
    <lineage>
        <taxon>Bacteria</taxon>
        <taxon>Bacillati</taxon>
        <taxon>Actinomycetota</taxon>
        <taxon>Actinomycetes</taxon>
        <taxon>Catenulisporales</taxon>
        <taxon>Catenulisporaceae</taxon>
        <taxon>Catenulispora</taxon>
    </lineage>
</organism>
<evidence type="ECO:0000259" key="6">
    <source>
        <dbReference type="PROSITE" id="PS51884"/>
    </source>
</evidence>
<dbReference type="AlphaFoldDB" id="C7Q6Q6"/>
<keyword evidence="5" id="KW-0472">Membrane</keyword>
<evidence type="ECO:0000313" key="7">
    <source>
        <dbReference type="EMBL" id="ACU74091.1"/>
    </source>
</evidence>
<dbReference type="OrthoDB" id="3544424at2"/>
<feature type="transmembrane region" description="Helical" evidence="5">
    <location>
        <begin position="313"/>
        <end position="331"/>
    </location>
</feature>
<evidence type="ECO:0000313" key="8">
    <source>
        <dbReference type="Proteomes" id="UP000000851"/>
    </source>
</evidence>
<feature type="compositionally biased region" description="Pro residues" evidence="4">
    <location>
        <begin position="270"/>
        <end position="280"/>
    </location>
</feature>
<dbReference type="KEGG" id="cai:Caci_5232"/>
<dbReference type="InParanoid" id="C7Q6Q6"/>
<dbReference type="PROSITE" id="PS51884">
    <property type="entry name" value="CHAPLIN"/>
    <property type="match status" value="4"/>
</dbReference>
<feature type="region of interest" description="Disordered" evidence="4">
    <location>
        <begin position="268"/>
        <end position="294"/>
    </location>
</feature>
<dbReference type="Pfam" id="PF03777">
    <property type="entry name" value="ChpA-C"/>
    <property type="match status" value="4"/>
</dbReference>
<keyword evidence="2" id="KW-0130">Cell adhesion</keyword>
<name>C7Q6Q6_CATAD</name>
<accession>C7Q6Q6</accession>
<dbReference type="eggNOG" id="ENOG5033GQX">
    <property type="taxonomic scope" value="Bacteria"/>
</dbReference>
<protein>
    <recommendedName>
        <fullName evidence="6">Chaplin domain-containing protein</fullName>
    </recommendedName>
</protein>
<feature type="domain" description="Chaplin" evidence="6">
    <location>
        <begin position="110"/>
        <end position="150"/>
    </location>
</feature>
<evidence type="ECO:0000256" key="3">
    <source>
        <dbReference type="ARBA" id="ARBA00023087"/>
    </source>
</evidence>
<feature type="compositionally biased region" description="Low complexity" evidence="4">
    <location>
        <begin position="281"/>
        <end position="293"/>
    </location>
</feature>
<gene>
    <name evidence="7" type="ordered locus">Caci_5232</name>
</gene>
<sequence length="340" mass="32032" precursor="true">MQSQVKRRIVFGLTTGGMLATGGVGLAHADAAAAGVGDGATTAGSPGILSGNTIQIPVNIPINVCGVTANVVGLLNPAEGNHCANSGGATANGGGPSSGGASASGSSVGSPGILSGNTIQAPVRVPVNACGDTVNVVGVGNGAKGNHCANEGGTTGGGATATGSSVGSPGIISGNTVQVPVNVPVNLCGDTVNVVGVGNNADGNHCLNAGGGAVTGGSTATGSSVGSPGIVSGNTIQLPISIPVNVCGDSVNVVGIANGAAGNACANDTPAPPTVTPPPTTTTGWTAPRTAPTETGTAVPAATGMLAHTGADGLMLAPLGAALMGGGAFMYRKYKPRRMF</sequence>
<evidence type="ECO:0000256" key="2">
    <source>
        <dbReference type="ARBA" id="ARBA00022889"/>
    </source>
</evidence>
<reference evidence="7 8" key="1">
    <citation type="journal article" date="2009" name="Stand. Genomic Sci.">
        <title>Complete genome sequence of Catenulispora acidiphila type strain (ID 139908).</title>
        <authorList>
            <person name="Copeland A."/>
            <person name="Lapidus A."/>
            <person name="Glavina Del Rio T."/>
            <person name="Nolan M."/>
            <person name="Lucas S."/>
            <person name="Chen F."/>
            <person name="Tice H."/>
            <person name="Cheng J.F."/>
            <person name="Bruce D."/>
            <person name="Goodwin L."/>
            <person name="Pitluck S."/>
            <person name="Mikhailova N."/>
            <person name="Pati A."/>
            <person name="Ivanova N."/>
            <person name="Mavromatis K."/>
            <person name="Chen A."/>
            <person name="Palaniappan K."/>
            <person name="Chain P."/>
            <person name="Land M."/>
            <person name="Hauser L."/>
            <person name="Chang Y.J."/>
            <person name="Jeffries C.D."/>
            <person name="Chertkov O."/>
            <person name="Brettin T."/>
            <person name="Detter J.C."/>
            <person name="Han C."/>
            <person name="Ali Z."/>
            <person name="Tindall B.J."/>
            <person name="Goker M."/>
            <person name="Bristow J."/>
            <person name="Eisen J.A."/>
            <person name="Markowitz V."/>
            <person name="Hugenholtz P."/>
            <person name="Kyrpides N.C."/>
            <person name="Klenk H.P."/>
        </authorList>
    </citation>
    <scope>NUCLEOTIDE SEQUENCE [LARGE SCALE GENOMIC DNA]</scope>
    <source>
        <strain evidence="8">DSM 44928 / JCM 14897 / NBRC 102108 / NRRL B-24433 / ID139908</strain>
    </source>
</reference>
<dbReference type="InterPro" id="IPR005528">
    <property type="entry name" value="ChpA-H"/>
</dbReference>
<keyword evidence="1" id="KW-0134">Cell wall</keyword>
<evidence type="ECO:0000256" key="5">
    <source>
        <dbReference type="SAM" id="Phobius"/>
    </source>
</evidence>
<evidence type="ECO:0000256" key="1">
    <source>
        <dbReference type="ARBA" id="ARBA00022512"/>
    </source>
</evidence>
<keyword evidence="1" id="KW-0964">Secreted</keyword>
<dbReference type="HOGENOM" id="CLU_070271_0_0_11"/>
<keyword evidence="5" id="KW-1133">Transmembrane helix</keyword>
<feature type="domain" description="Chaplin" evidence="6">
    <location>
        <begin position="45"/>
        <end position="85"/>
    </location>
</feature>
<dbReference type="STRING" id="479433.Caci_5232"/>